<comment type="caution">
    <text evidence="2">The sequence shown here is derived from an EMBL/GenBank/DDBJ whole genome shotgun (WGS) entry which is preliminary data.</text>
</comment>
<organism evidence="2 3">
    <name type="scientific">Sarocladium strictum</name>
    <name type="common">Black bundle disease fungus</name>
    <name type="synonym">Acremonium strictum</name>
    <dbReference type="NCBI Taxonomy" id="5046"/>
    <lineage>
        <taxon>Eukaryota</taxon>
        <taxon>Fungi</taxon>
        <taxon>Dikarya</taxon>
        <taxon>Ascomycota</taxon>
        <taxon>Pezizomycotina</taxon>
        <taxon>Sordariomycetes</taxon>
        <taxon>Hypocreomycetidae</taxon>
        <taxon>Hypocreales</taxon>
        <taxon>Sarocladiaceae</taxon>
        <taxon>Sarocladium</taxon>
    </lineage>
</organism>
<dbReference type="AlphaFoldDB" id="A0AA39GIT1"/>
<evidence type="ECO:0000313" key="2">
    <source>
        <dbReference type="EMBL" id="KAK0388140.1"/>
    </source>
</evidence>
<proteinExistence type="predicted"/>
<gene>
    <name evidence="2" type="ORF">NLU13_4385</name>
</gene>
<feature type="region of interest" description="Disordered" evidence="1">
    <location>
        <begin position="238"/>
        <end position="258"/>
    </location>
</feature>
<feature type="compositionally biased region" description="Polar residues" evidence="1">
    <location>
        <begin position="23"/>
        <end position="32"/>
    </location>
</feature>
<evidence type="ECO:0000256" key="1">
    <source>
        <dbReference type="SAM" id="MobiDB-lite"/>
    </source>
</evidence>
<protein>
    <submittedName>
        <fullName evidence="2">Uncharacterized protein</fullName>
    </submittedName>
</protein>
<feature type="region of interest" description="Disordered" evidence="1">
    <location>
        <begin position="160"/>
        <end position="196"/>
    </location>
</feature>
<sequence>MSGSKATLTLTTSSVHDDPLPVTSMSRSQSDATAEEELPPPYSASSFSSPQATDPSGLHHTASIQGLFSGQLHNLRSQIQAEEAARQDAREQLDTQILSLLVPYVEDLLAHVATVSPTPTLVEMLLVPADAVEEDWAFSEPAEMRQGEVRRVIRVKRDTKLVGDGKRRPSPPTHSSLFSSELNPSGPREFTSWGRWDDDLPSTASSSRVNDLWFNDEGMAHRLAKHLQPAPKLDRATVRENVSTRKKPEKKPGRFGGLLRRDLPLPLLDRDPLVPEARAACQEDVAMKVNAEEVSFRRENEMGIWESKTGWAIAVRVILRAI</sequence>
<reference evidence="2" key="1">
    <citation type="submission" date="2022-10" db="EMBL/GenBank/DDBJ databases">
        <title>Determination and structural analysis of whole genome sequence of Sarocladium strictum F4-1.</title>
        <authorList>
            <person name="Hu L."/>
            <person name="Jiang Y."/>
        </authorList>
    </citation>
    <scope>NUCLEOTIDE SEQUENCE</scope>
    <source>
        <strain evidence="2">F4-1</strain>
    </source>
</reference>
<accession>A0AA39GIT1</accession>
<feature type="compositionally biased region" description="Polar residues" evidence="1">
    <location>
        <begin position="173"/>
        <end position="183"/>
    </location>
</feature>
<dbReference type="Proteomes" id="UP001175261">
    <property type="component" value="Unassembled WGS sequence"/>
</dbReference>
<keyword evidence="3" id="KW-1185">Reference proteome</keyword>
<evidence type="ECO:0000313" key="3">
    <source>
        <dbReference type="Proteomes" id="UP001175261"/>
    </source>
</evidence>
<dbReference type="EMBL" id="JAPDFR010000003">
    <property type="protein sequence ID" value="KAK0388140.1"/>
    <property type="molecule type" value="Genomic_DNA"/>
</dbReference>
<name>A0AA39GIT1_SARSR</name>
<feature type="compositionally biased region" description="Polar residues" evidence="1">
    <location>
        <begin position="1"/>
        <end position="14"/>
    </location>
</feature>
<feature type="region of interest" description="Disordered" evidence="1">
    <location>
        <begin position="1"/>
        <end position="61"/>
    </location>
</feature>